<gene>
    <name evidence="1" type="ORF">pdam_00009101</name>
</gene>
<sequence length="173" mass="19890">MCFMLQMKLLYPFLTSSDYFYEPLITFGLDLGKDCTKEKEVGKKLSALHSQVAVFQRPLNFVVMYESSQGRNHTSLASVLRTTSLMVNATVSFIRRQMRQKGILPPEYPVISEAEVNNMTDSYLKNLIQRNLVTLTVTDDVVKRLRNFIILYTLHDVSKQVSPCTYCMTSKKK</sequence>
<evidence type="ECO:0000313" key="1">
    <source>
        <dbReference type="EMBL" id="RMX60267.1"/>
    </source>
</evidence>
<dbReference type="Proteomes" id="UP000275408">
    <property type="component" value="Unassembled WGS sequence"/>
</dbReference>
<reference evidence="1 2" key="1">
    <citation type="journal article" date="2018" name="Sci. Rep.">
        <title>Comparative analysis of the Pocillopora damicornis genome highlights role of immune system in coral evolution.</title>
        <authorList>
            <person name="Cunning R."/>
            <person name="Bay R.A."/>
            <person name="Gillette P."/>
            <person name="Baker A.C."/>
            <person name="Traylor-Knowles N."/>
        </authorList>
    </citation>
    <scope>NUCLEOTIDE SEQUENCE [LARGE SCALE GENOMIC DNA]</scope>
    <source>
        <strain evidence="1">RSMAS</strain>
        <tissue evidence="1">Whole animal</tissue>
    </source>
</reference>
<organism evidence="1 2">
    <name type="scientific">Pocillopora damicornis</name>
    <name type="common">Cauliflower coral</name>
    <name type="synonym">Millepora damicornis</name>
    <dbReference type="NCBI Taxonomy" id="46731"/>
    <lineage>
        <taxon>Eukaryota</taxon>
        <taxon>Metazoa</taxon>
        <taxon>Cnidaria</taxon>
        <taxon>Anthozoa</taxon>
        <taxon>Hexacorallia</taxon>
        <taxon>Scleractinia</taxon>
        <taxon>Astrocoeniina</taxon>
        <taxon>Pocilloporidae</taxon>
        <taxon>Pocillopora</taxon>
    </lineage>
</organism>
<dbReference type="EMBL" id="RCHS01000204">
    <property type="protein sequence ID" value="RMX60267.1"/>
    <property type="molecule type" value="Genomic_DNA"/>
</dbReference>
<protein>
    <submittedName>
        <fullName evidence="1">Uncharacterized protein</fullName>
    </submittedName>
</protein>
<keyword evidence="2" id="KW-1185">Reference proteome</keyword>
<comment type="caution">
    <text evidence="1">The sequence shown here is derived from an EMBL/GenBank/DDBJ whole genome shotgun (WGS) entry which is preliminary data.</text>
</comment>
<accession>A0A3M6V303</accession>
<name>A0A3M6V303_POCDA</name>
<dbReference type="AlphaFoldDB" id="A0A3M6V303"/>
<evidence type="ECO:0000313" key="2">
    <source>
        <dbReference type="Proteomes" id="UP000275408"/>
    </source>
</evidence>
<proteinExistence type="predicted"/>
<dbReference type="OrthoDB" id="5982365at2759"/>